<dbReference type="PANTHER" id="PTHR42914:SF1">
    <property type="entry name" value="7-CYANO-7-DEAZAGUANINE SYNTHASE"/>
    <property type="match status" value="1"/>
</dbReference>
<dbReference type="CDD" id="cd01995">
    <property type="entry name" value="QueC-like"/>
    <property type="match status" value="1"/>
</dbReference>
<organism evidence="12 13">
    <name type="scientific">Legionella spiritensis</name>
    <dbReference type="NCBI Taxonomy" id="452"/>
    <lineage>
        <taxon>Bacteria</taxon>
        <taxon>Pseudomonadati</taxon>
        <taxon>Pseudomonadota</taxon>
        <taxon>Gammaproteobacteria</taxon>
        <taxon>Legionellales</taxon>
        <taxon>Legionellaceae</taxon>
        <taxon>Legionella</taxon>
    </lineage>
</organism>
<dbReference type="PIRSF" id="PIRSF006293">
    <property type="entry name" value="ExsB"/>
    <property type="match status" value="1"/>
</dbReference>
<dbReference type="SUPFAM" id="SSF52402">
    <property type="entry name" value="Adenine nucleotide alpha hydrolases-like"/>
    <property type="match status" value="1"/>
</dbReference>
<evidence type="ECO:0000256" key="11">
    <source>
        <dbReference type="HAMAP-Rule" id="MF_01633"/>
    </source>
</evidence>
<keyword evidence="13" id="KW-1185">Reference proteome</keyword>
<evidence type="ECO:0000256" key="2">
    <source>
        <dbReference type="ARBA" id="ARBA00022598"/>
    </source>
</evidence>
<evidence type="ECO:0000256" key="5">
    <source>
        <dbReference type="ARBA" id="ARBA00022785"/>
    </source>
</evidence>
<comment type="caution">
    <text evidence="12">The sequence shown here is derived from an EMBL/GenBank/DDBJ whole genome shotgun (WGS) entry which is preliminary data.</text>
</comment>
<dbReference type="HAMAP" id="MF_01633">
    <property type="entry name" value="QueC"/>
    <property type="match status" value="1"/>
</dbReference>
<comment type="catalytic activity">
    <reaction evidence="10 11">
        <text>7-carboxy-7-carbaguanine + NH4(+) + 2 ATP = 7-cyano-7-carbaguanine + 2 AMP + 2 diphosphate + 2 H(+)</text>
        <dbReference type="Rhea" id="RHEA:27982"/>
        <dbReference type="ChEBI" id="CHEBI:15378"/>
        <dbReference type="ChEBI" id="CHEBI:28938"/>
        <dbReference type="ChEBI" id="CHEBI:30616"/>
        <dbReference type="ChEBI" id="CHEBI:33019"/>
        <dbReference type="ChEBI" id="CHEBI:45075"/>
        <dbReference type="ChEBI" id="CHEBI:61036"/>
        <dbReference type="ChEBI" id="CHEBI:456215"/>
        <dbReference type="EC" id="6.3.4.20"/>
    </reaction>
</comment>
<feature type="binding site" evidence="11">
    <location>
        <position position="205"/>
    </location>
    <ligand>
        <name>Zn(2+)</name>
        <dbReference type="ChEBI" id="CHEBI:29105"/>
    </ligand>
</feature>
<dbReference type="GO" id="GO:0008616">
    <property type="term" value="P:tRNA queuosine(34) biosynthetic process"/>
    <property type="evidence" value="ECO:0007669"/>
    <property type="project" value="UniProtKB-UniRule"/>
</dbReference>
<dbReference type="NCBIfam" id="TIGR00364">
    <property type="entry name" value="7-cyano-7-deazaguanine synthase QueC"/>
    <property type="match status" value="1"/>
</dbReference>
<comment type="similarity">
    <text evidence="8 11">Belongs to the QueC family.</text>
</comment>
<keyword evidence="2 11" id="KW-0436">Ligase</keyword>
<accession>A0A0W0YW79</accession>
<keyword evidence="7 11" id="KW-0067">ATP-binding</keyword>
<evidence type="ECO:0000256" key="6">
    <source>
        <dbReference type="ARBA" id="ARBA00022833"/>
    </source>
</evidence>
<dbReference type="InterPro" id="IPR014729">
    <property type="entry name" value="Rossmann-like_a/b/a_fold"/>
</dbReference>
<dbReference type="PATRIC" id="fig|452.5.peg.3093"/>
<evidence type="ECO:0000256" key="1">
    <source>
        <dbReference type="ARBA" id="ARBA00005061"/>
    </source>
</evidence>
<feature type="binding site" evidence="11">
    <location>
        <begin position="9"/>
        <end position="19"/>
    </location>
    <ligand>
        <name>ATP</name>
        <dbReference type="ChEBI" id="CHEBI:30616"/>
    </ligand>
</feature>
<dbReference type="Pfam" id="PF06508">
    <property type="entry name" value="QueC"/>
    <property type="match status" value="1"/>
</dbReference>
<dbReference type="Gene3D" id="3.40.50.620">
    <property type="entry name" value="HUPs"/>
    <property type="match status" value="1"/>
</dbReference>
<dbReference type="InterPro" id="IPR018317">
    <property type="entry name" value="QueC"/>
</dbReference>
<comment type="cofactor">
    <cofactor evidence="11">
        <name>Zn(2+)</name>
        <dbReference type="ChEBI" id="CHEBI:29105"/>
    </cofactor>
    <text evidence="11">Binds 1 zinc ion per subunit.</text>
</comment>
<keyword evidence="6 11" id="KW-0862">Zinc</keyword>
<dbReference type="GO" id="GO:0008270">
    <property type="term" value="F:zinc ion binding"/>
    <property type="evidence" value="ECO:0007669"/>
    <property type="project" value="UniProtKB-UniRule"/>
</dbReference>
<evidence type="ECO:0000256" key="4">
    <source>
        <dbReference type="ARBA" id="ARBA00022741"/>
    </source>
</evidence>
<dbReference type="UniPathway" id="UPA00391"/>
<dbReference type="GO" id="GO:0016879">
    <property type="term" value="F:ligase activity, forming carbon-nitrogen bonds"/>
    <property type="evidence" value="ECO:0007669"/>
    <property type="project" value="UniProtKB-UniRule"/>
</dbReference>
<gene>
    <name evidence="11" type="primary">queC</name>
    <name evidence="12" type="ORF">Lspi_2793</name>
</gene>
<evidence type="ECO:0000256" key="9">
    <source>
        <dbReference type="ARBA" id="ARBA00039149"/>
    </source>
</evidence>
<comment type="pathway">
    <text evidence="1 11">Purine metabolism; 7-cyano-7-deazaguanine biosynthesis.</text>
</comment>
<evidence type="ECO:0000256" key="3">
    <source>
        <dbReference type="ARBA" id="ARBA00022723"/>
    </source>
</evidence>
<dbReference type="RefSeq" id="WP_197697356.1">
    <property type="nucleotide sequence ID" value="NZ_CAAAII010000004.1"/>
</dbReference>
<dbReference type="Proteomes" id="UP000054877">
    <property type="component" value="Unassembled WGS sequence"/>
</dbReference>
<reference evidence="12 13" key="1">
    <citation type="submission" date="2015-11" db="EMBL/GenBank/DDBJ databases">
        <title>Genomic analysis of 38 Legionella species identifies large and diverse effector repertoires.</title>
        <authorList>
            <person name="Burstein D."/>
            <person name="Amaro F."/>
            <person name="Zusman T."/>
            <person name="Lifshitz Z."/>
            <person name="Cohen O."/>
            <person name="Gilbert J.A."/>
            <person name="Pupko T."/>
            <person name="Shuman H.A."/>
            <person name="Segal G."/>
        </authorList>
    </citation>
    <scope>NUCLEOTIDE SEQUENCE [LARGE SCALE GENOMIC DNA]</scope>
    <source>
        <strain evidence="12 13">Mt.St.Helens-9</strain>
    </source>
</reference>
<comment type="function">
    <text evidence="11">Catalyzes the ATP-dependent conversion of 7-carboxy-7-deazaguanine (CDG) to 7-cyano-7-deazaguanine (preQ(0)).</text>
</comment>
<feature type="binding site" evidence="11">
    <location>
        <position position="189"/>
    </location>
    <ligand>
        <name>Zn(2+)</name>
        <dbReference type="ChEBI" id="CHEBI:29105"/>
    </ligand>
</feature>
<feature type="binding site" evidence="11">
    <location>
        <position position="202"/>
    </location>
    <ligand>
        <name>Zn(2+)</name>
        <dbReference type="ChEBI" id="CHEBI:29105"/>
    </ligand>
</feature>
<dbReference type="PANTHER" id="PTHR42914">
    <property type="entry name" value="7-CYANO-7-DEAZAGUANINE SYNTHASE"/>
    <property type="match status" value="1"/>
</dbReference>
<evidence type="ECO:0000256" key="7">
    <source>
        <dbReference type="ARBA" id="ARBA00022840"/>
    </source>
</evidence>
<evidence type="ECO:0000313" key="13">
    <source>
        <dbReference type="Proteomes" id="UP000054877"/>
    </source>
</evidence>
<dbReference type="AlphaFoldDB" id="A0A0W0YW79"/>
<name>A0A0W0YW79_LEGSP</name>
<keyword evidence="3 11" id="KW-0479">Metal-binding</keyword>
<keyword evidence="4 11" id="KW-0547">Nucleotide-binding</keyword>
<protein>
    <recommendedName>
        <fullName evidence="9 11">7-cyano-7-deazaguanine synthase</fullName>
        <ecNumber evidence="9 11">6.3.4.20</ecNumber>
    </recommendedName>
    <alternativeName>
        <fullName evidence="11">7-cyano-7-carbaguanine synthase</fullName>
    </alternativeName>
    <alternativeName>
        <fullName evidence="11">PreQ(0) synthase</fullName>
    </alternativeName>
    <alternativeName>
        <fullName evidence="11">Queuosine biosynthesis protein QueC</fullName>
    </alternativeName>
</protein>
<dbReference type="STRING" id="452.Lspi_2793"/>
<dbReference type="EC" id="6.3.4.20" evidence="9 11"/>
<evidence type="ECO:0000313" key="12">
    <source>
        <dbReference type="EMBL" id="KTD61173.1"/>
    </source>
</evidence>
<sequence>MSKNAVVLLSGGLDSTTCLAVAREQGFACYALSFAYGQRHQAELQAAERVARAACVAEHRVVNLDISQFKGSALTDPDTAVPDYNGDGQIPSTYVPARNTVFLAIALGYAEVTGARDIFIGVSEVDYSGYPDCRPEFIAAFQNMANLATKAGIEGQKTIIHAPLQHLSKADTIRLGTRLGVDYGLTVSCYQASLSGAACGRCDSCVYRKKGFLAAGVPDPTPYM</sequence>
<keyword evidence="5 11" id="KW-0671">Queuosine biosynthesis</keyword>
<dbReference type="GO" id="GO:0005524">
    <property type="term" value="F:ATP binding"/>
    <property type="evidence" value="ECO:0007669"/>
    <property type="project" value="UniProtKB-UniRule"/>
</dbReference>
<dbReference type="EMBL" id="LNYX01000034">
    <property type="protein sequence ID" value="KTD61173.1"/>
    <property type="molecule type" value="Genomic_DNA"/>
</dbReference>
<proteinExistence type="inferred from homology"/>
<evidence type="ECO:0000256" key="10">
    <source>
        <dbReference type="ARBA" id="ARBA00047890"/>
    </source>
</evidence>
<evidence type="ECO:0000256" key="8">
    <source>
        <dbReference type="ARBA" id="ARBA00037993"/>
    </source>
</evidence>
<feature type="binding site" evidence="11">
    <location>
        <position position="199"/>
    </location>
    <ligand>
        <name>Zn(2+)</name>
        <dbReference type="ChEBI" id="CHEBI:29105"/>
    </ligand>
</feature>